<reference evidence="6 7" key="1">
    <citation type="journal article" date="2000" name="Arch. Microbiol.">
        <title>Rhodobaca bogoriensis gen. nov. and sp. nov., an alkaliphilic purple nonsulfur bacterium from African Rift Valley soda lakes.</title>
        <authorList>
            <person name="Milford A.D."/>
            <person name="Achenbach L.A."/>
            <person name="Jung D.O."/>
            <person name="Madigan M.T."/>
        </authorList>
    </citation>
    <scope>NUCLEOTIDE SEQUENCE [LARGE SCALE GENOMIC DNA]</scope>
    <source>
        <strain evidence="6 7">2376</strain>
    </source>
</reference>
<dbReference type="AlphaFoldDB" id="A0A7Z0I1I3"/>
<dbReference type="InterPro" id="IPR001279">
    <property type="entry name" value="Metallo-B-lactamas"/>
</dbReference>
<dbReference type="GO" id="GO:0046872">
    <property type="term" value="F:metal ion binding"/>
    <property type="evidence" value="ECO:0007669"/>
    <property type="project" value="UniProtKB-KW"/>
</dbReference>
<dbReference type="InterPro" id="IPR006311">
    <property type="entry name" value="TAT_signal"/>
</dbReference>
<comment type="similarity">
    <text evidence="1">Belongs to the metallo-beta-lactamase superfamily.</text>
</comment>
<dbReference type="SMART" id="SM00849">
    <property type="entry name" value="Lactamase_B"/>
    <property type="match status" value="1"/>
</dbReference>
<dbReference type="RefSeq" id="WP_179906986.1">
    <property type="nucleotide sequence ID" value="NZ_JACBXS010000035.1"/>
</dbReference>
<sequence length="352" mass="37525">MPEGRPIARRDLLRHGVMSATALVAAPALLTGLAPRPARASIETPDLGQPPWYRFAIGDIEATVVSDGLMNIGAAADHFPQADPDALQGVLADAFLPHEPTLLEQNVLVLNTGDRLVLIDTGTGWAPPGPGDAPDAWTALGFDPGDTHGRLMGNLRAAGFDPAAFTDILITHPHPDHCFGLTDADGAPNFPNAAVHLSQADFGFWTSEEVVAIGGFVGVIAQGAQRNLLPLRDRIAFVEDGQEVLPGITAMATPGHTVGHTSFIITSGDATCFVISDAAHHAAVSFRHPDWEFSFDTDPEAGAQTRRRVLDMLATDRMRVVGYHFPFPGIGHVSRKGDAFRYVPEPMRHGQG</sequence>
<name>A0A7Z0I1I3_9RHOB</name>
<dbReference type="GO" id="GO:0016787">
    <property type="term" value="F:hydrolase activity"/>
    <property type="evidence" value="ECO:0007669"/>
    <property type="project" value="UniProtKB-KW"/>
</dbReference>
<dbReference type="PANTHER" id="PTHR42978:SF6">
    <property type="entry name" value="QUORUM-QUENCHING LACTONASE YTNP-RELATED"/>
    <property type="match status" value="1"/>
</dbReference>
<dbReference type="PANTHER" id="PTHR42978">
    <property type="entry name" value="QUORUM-QUENCHING LACTONASE YTNP-RELATED-RELATED"/>
    <property type="match status" value="1"/>
</dbReference>
<evidence type="ECO:0000256" key="3">
    <source>
        <dbReference type="ARBA" id="ARBA00022801"/>
    </source>
</evidence>
<organism evidence="6 7">
    <name type="scientific">Rhabdonatronobacter sediminivivens</name>
    <dbReference type="NCBI Taxonomy" id="2743469"/>
    <lineage>
        <taxon>Bacteria</taxon>
        <taxon>Pseudomonadati</taxon>
        <taxon>Pseudomonadota</taxon>
        <taxon>Alphaproteobacteria</taxon>
        <taxon>Rhodobacterales</taxon>
        <taxon>Paracoccaceae</taxon>
        <taxon>Rhabdonatronobacter</taxon>
    </lineage>
</organism>
<evidence type="ECO:0000259" key="5">
    <source>
        <dbReference type="SMART" id="SM00849"/>
    </source>
</evidence>
<dbReference type="InterPro" id="IPR051013">
    <property type="entry name" value="MBL_superfamily_lactonases"/>
</dbReference>
<evidence type="ECO:0000313" key="6">
    <source>
        <dbReference type="EMBL" id="NYS26193.1"/>
    </source>
</evidence>
<dbReference type="InterPro" id="IPR036866">
    <property type="entry name" value="RibonucZ/Hydroxyglut_hydro"/>
</dbReference>
<dbReference type="Gene3D" id="3.60.15.10">
    <property type="entry name" value="Ribonuclease Z/Hydroxyacylglutathione hydrolase-like"/>
    <property type="match status" value="1"/>
</dbReference>
<comment type="caution">
    <text evidence="6">The sequence shown here is derived from an EMBL/GenBank/DDBJ whole genome shotgun (WGS) entry which is preliminary data.</text>
</comment>
<dbReference type="CDD" id="cd07720">
    <property type="entry name" value="OPHC2-like_MBL-fold"/>
    <property type="match status" value="1"/>
</dbReference>
<keyword evidence="3 6" id="KW-0378">Hydrolase</keyword>
<dbReference type="Proteomes" id="UP000529417">
    <property type="component" value="Unassembled WGS sequence"/>
</dbReference>
<protein>
    <submittedName>
        <fullName evidence="6">MBL fold metallo-hydrolase</fullName>
    </submittedName>
</protein>
<evidence type="ECO:0000256" key="4">
    <source>
        <dbReference type="ARBA" id="ARBA00022833"/>
    </source>
</evidence>
<evidence type="ECO:0000313" key="7">
    <source>
        <dbReference type="Proteomes" id="UP000529417"/>
    </source>
</evidence>
<feature type="domain" description="Metallo-beta-lactamase" evidence="5">
    <location>
        <begin position="104"/>
        <end position="324"/>
    </location>
</feature>
<evidence type="ECO:0000256" key="2">
    <source>
        <dbReference type="ARBA" id="ARBA00022723"/>
    </source>
</evidence>
<dbReference type="EMBL" id="JACBXS010000035">
    <property type="protein sequence ID" value="NYS26193.1"/>
    <property type="molecule type" value="Genomic_DNA"/>
</dbReference>
<keyword evidence="4" id="KW-0862">Zinc</keyword>
<dbReference type="Pfam" id="PF00753">
    <property type="entry name" value="Lactamase_B"/>
    <property type="match status" value="1"/>
</dbReference>
<dbReference type="PROSITE" id="PS51318">
    <property type="entry name" value="TAT"/>
    <property type="match status" value="1"/>
</dbReference>
<keyword evidence="2" id="KW-0479">Metal-binding</keyword>
<gene>
    <name evidence="6" type="ORF">HUK65_14455</name>
</gene>
<evidence type="ECO:0000256" key="1">
    <source>
        <dbReference type="ARBA" id="ARBA00007749"/>
    </source>
</evidence>
<dbReference type="SUPFAM" id="SSF56281">
    <property type="entry name" value="Metallo-hydrolase/oxidoreductase"/>
    <property type="match status" value="1"/>
</dbReference>
<proteinExistence type="inferred from homology"/>
<keyword evidence="7" id="KW-1185">Reference proteome</keyword>
<accession>A0A7Z0I1I3</accession>